<sequence>MSGEDQENVVDELILPGERWIIVERIEDWKNTFLIHLMLNLTCSFSWSKCSIHWSCKYILFQFIVYYGFDLQIIDLLIPCDGSL</sequence>
<evidence type="ECO:0000313" key="1">
    <source>
        <dbReference type="EMBL" id="KAI3748724.1"/>
    </source>
</evidence>
<gene>
    <name evidence="1" type="ORF">L6452_12003</name>
</gene>
<keyword evidence="2" id="KW-1185">Reference proteome</keyword>
<organism evidence="1 2">
    <name type="scientific">Arctium lappa</name>
    <name type="common">Greater burdock</name>
    <name type="synonym">Lappa major</name>
    <dbReference type="NCBI Taxonomy" id="4217"/>
    <lineage>
        <taxon>Eukaryota</taxon>
        <taxon>Viridiplantae</taxon>
        <taxon>Streptophyta</taxon>
        <taxon>Embryophyta</taxon>
        <taxon>Tracheophyta</taxon>
        <taxon>Spermatophyta</taxon>
        <taxon>Magnoliopsida</taxon>
        <taxon>eudicotyledons</taxon>
        <taxon>Gunneridae</taxon>
        <taxon>Pentapetalae</taxon>
        <taxon>asterids</taxon>
        <taxon>campanulids</taxon>
        <taxon>Asterales</taxon>
        <taxon>Asteraceae</taxon>
        <taxon>Carduoideae</taxon>
        <taxon>Cardueae</taxon>
        <taxon>Arctiinae</taxon>
        <taxon>Arctium</taxon>
    </lineage>
</organism>
<reference evidence="1 2" key="2">
    <citation type="journal article" date="2022" name="Mol. Ecol. Resour.">
        <title>The genomes of chicory, endive, great burdock and yacon provide insights into Asteraceae paleo-polyploidization history and plant inulin production.</title>
        <authorList>
            <person name="Fan W."/>
            <person name="Wang S."/>
            <person name="Wang H."/>
            <person name="Wang A."/>
            <person name="Jiang F."/>
            <person name="Liu H."/>
            <person name="Zhao H."/>
            <person name="Xu D."/>
            <person name="Zhang Y."/>
        </authorList>
    </citation>
    <scope>NUCLEOTIDE SEQUENCE [LARGE SCALE GENOMIC DNA]</scope>
    <source>
        <strain evidence="2">cv. Niubang</strain>
    </source>
</reference>
<name>A0ACB9DPW3_ARCLA</name>
<reference evidence="2" key="1">
    <citation type="journal article" date="2022" name="Mol. Ecol. Resour.">
        <title>The genomes of chicory, endive, great burdock and yacon provide insights into Asteraceae palaeo-polyploidization history and plant inulin production.</title>
        <authorList>
            <person name="Fan W."/>
            <person name="Wang S."/>
            <person name="Wang H."/>
            <person name="Wang A."/>
            <person name="Jiang F."/>
            <person name="Liu H."/>
            <person name="Zhao H."/>
            <person name="Xu D."/>
            <person name="Zhang Y."/>
        </authorList>
    </citation>
    <scope>NUCLEOTIDE SEQUENCE [LARGE SCALE GENOMIC DNA]</scope>
    <source>
        <strain evidence="2">cv. Niubang</strain>
    </source>
</reference>
<comment type="caution">
    <text evidence="1">The sequence shown here is derived from an EMBL/GenBank/DDBJ whole genome shotgun (WGS) entry which is preliminary data.</text>
</comment>
<proteinExistence type="predicted"/>
<accession>A0ACB9DPW3</accession>
<dbReference type="Proteomes" id="UP001055879">
    <property type="component" value="Linkage Group LG03"/>
</dbReference>
<protein>
    <submittedName>
        <fullName evidence="1">Uncharacterized protein</fullName>
    </submittedName>
</protein>
<evidence type="ECO:0000313" key="2">
    <source>
        <dbReference type="Proteomes" id="UP001055879"/>
    </source>
</evidence>
<dbReference type="EMBL" id="CM042049">
    <property type="protein sequence ID" value="KAI3748724.1"/>
    <property type="molecule type" value="Genomic_DNA"/>
</dbReference>